<accession>A0A9K3D4F2</accession>
<dbReference type="Proteomes" id="UP000265618">
    <property type="component" value="Unassembled WGS sequence"/>
</dbReference>
<dbReference type="OrthoDB" id="7760980at2759"/>
<protein>
    <submittedName>
        <fullName evidence="1">Uncharacterized protein</fullName>
    </submittedName>
</protein>
<name>A0A9K3D4F2_9EUKA</name>
<gene>
    <name evidence="1" type="ORF">KIPB_009777</name>
</gene>
<evidence type="ECO:0000313" key="1">
    <source>
        <dbReference type="EMBL" id="GIQ87683.1"/>
    </source>
</evidence>
<reference evidence="1 2" key="1">
    <citation type="journal article" date="2018" name="PLoS ONE">
        <title>The draft genome of Kipferlia bialata reveals reductive genome evolution in fornicate parasites.</title>
        <authorList>
            <person name="Tanifuji G."/>
            <person name="Takabayashi S."/>
            <person name="Kume K."/>
            <person name="Takagi M."/>
            <person name="Nakayama T."/>
            <person name="Kamikawa R."/>
            <person name="Inagaki Y."/>
            <person name="Hashimoto T."/>
        </authorList>
    </citation>
    <scope>NUCLEOTIDE SEQUENCE [LARGE SCALE GENOMIC DNA]</scope>
    <source>
        <strain evidence="1">NY0173</strain>
    </source>
</reference>
<keyword evidence="2" id="KW-1185">Reference proteome</keyword>
<comment type="caution">
    <text evidence="1">The sequence shown here is derived from an EMBL/GenBank/DDBJ whole genome shotgun (WGS) entry which is preliminary data.</text>
</comment>
<dbReference type="AlphaFoldDB" id="A0A9K3D4F2"/>
<evidence type="ECO:0000313" key="2">
    <source>
        <dbReference type="Proteomes" id="UP000265618"/>
    </source>
</evidence>
<sequence length="121" mass="13633">MKLAILTEKYETEAERLNCVDSLPDDVLEELQAEGAKRQSAVMKGGSIEAIQQSSKLLRVFLRRHNQGLLDTLALEREEKLLKQENRQLRHALSEYLDATTVGEGMVLVERGVARRTDVGL</sequence>
<organism evidence="1 2">
    <name type="scientific">Kipferlia bialata</name>
    <dbReference type="NCBI Taxonomy" id="797122"/>
    <lineage>
        <taxon>Eukaryota</taxon>
        <taxon>Metamonada</taxon>
        <taxon>Carpediemonas-like organisms</taxon>
        <taxon>Kipferlia</taxon>
    </lineage>
</organism>
<proteinExistence type="predicted"/>
<dbReference type="EMBL" id="BDIP01003421">
    <property type="protein sequence ID" value="GIQ87683.1"/>
    <property type="molecule type" value="Genomic_DNA"/>
</dbReference>